<comment type="caution">
    <text evidence="3">The sequence shown here is derived from an EMBL/GenBank/DDBJ whole genome shotgun (WGS) entry which is preliminary data.</text>
</comment>
<keyword evidence="1" id="KW-0472">Membrane</keyword>
<keyword evidence="1" id="KW-0812">Transmembrane</keyword>
<dbReference type="EMBL" id="RDSR01000005">
    <property type="protein sequence ID" value="RNE64113.1"/>
    <property type="molecule type" value="Genomic_DNA"/>
</dbReference>
<feature type="domain" description="Phosphatidic acid phosphatase type 2/haloperoxidase" evidence="2">
    <location>
        <begin position="109"/>
        <end position="215"/>
    </location>
</feature>
<keyword evidence="1" id="KW-1133">Transmembrane helix</keyword>
<dbReference type="SMART" id="SM00014">
    <property type="entry name" value="acidPPc"/>
    <property type="match status" value="1"/>
</dbReference>
<feature type="transmembrane region" description="Helical" evidence="1">
    <location>
        <begin position="110"/>
        <end position="127"/>
    </location>
</feature>
<dbReference type="InterPro" id="IPR036938">
    <property type="entry name" value="PAP2/HPO_sf"/>
</dbReference>
<dbReference type="InterPro" id="IPR000326">
    <property type="entry name" value="PAP2/HPO"/>
</dbReference>
<evidence type="ECO:0000313" key="4">
    <source>
        <dbReference type="Proteomes" id="UP000279859"/>
    </source>
</evidence>
<dbReference type="CDD" id="cd01610">
    <property type="entry name" value="PAP2_like"/>
    <property type="match status" value="1"/>
</dbReference>
<feature type="transmembrane region" description="Helical" evidence="1">
    <location>
        <begin position="200"/>
        <end position="218"/>
    </location>
</feature>
<proteinExistence type="predicted"/>
<feature type="transmembrane region" description="Helical" evidence="1">
    <location>
        <begin position="266"/>
        <end position="290"/>
    </location>
</feature>
<dbReference type="SUPFAM" id="SSF48317">
    <property type="entry name" value="Acid phosphatase/Vanadium-dependent haloperoxidase"/>
    <property type="match status" value="1"/>
</dbReference>
<feature type="transmembrane region" description="Helical" evidence="1">
    <location>
        <begin position="84"/>
        <end position="103"/>
    </location>
</feature>
<feature type="transmembrane region" description="Helical" evidence="1">
    <location>
        <begin position="239"/>
        <end position="260"/>
    </location>
</feature>
<feature type="transmembrane region" description="Helical" evidence="1">
    <location>
        <begin position="147"/>
        <end position="167"/>
    </location>
</feature>
<protein>
    <submittedName>
        <fullName evidence="3">Phosphatase PAP2 family protein</fullName>
    </submittedName>
</protein>
<evidence type="ECO:0000313" key="3">
    <source>
        <dbReference type="EMBL" id="RNE64113.1"/>
    </source>
</evidence>
<dbReference type="Proteomes" id="UP000279859">
    <property type="component" value="Unassembled WGS sequence"/>
</dbReference>
<dbReference type="AlphaFoldDB" id="A0A3M8LEY4"/>
<accession>A0A3M8LEY4</accession>
<feature type="transmembrane region" description="Helical" evidence="1">
    <location>
        <begin position="174"/>
        <end position="194"/>
    </location>
</feature>
<feature type="transmembrane region" description="Helical" evidence="1">
    <location>
        <begin position="21"/>
        <end position="50"/>
    </location>
</feature>
<evidence type="ECO:0000256" key="1">
    <source>
        <dbReference type="SAM" id="Phobius"/>
    </source>
</evidence>
<organism evidence="3 4">
    <name type="scientific">Cryobacterium tepidiphilum</name>
    <dbReference type="NCBI Taxonomy" id="2486026"/>
    <lineage>
        <taxon>Bacteria</taxon>
        <taxon>Bacillati</taxon>
        <taxon>Actinomycetota</taxon>
        <taxon>Actinomycetes</taxon>
        <taxon>Micrococcales</taxon>
        <taxon>Microbacteriaceae</taxon>
        <taxon>Cryobacterium</taxon>
    </lineage>
</organism>
<name>A0A3M8LEY4_9MICO</name>
<dbReference type="Pfam" id="PF01569">
    <property type="entry name" value="PAP2"/>
    <property type="match status" value="1"/>
</dbReference>
<sequence>MDARSCDVRVFERYPWEGGGVRLALTLTVLKFVGSAAIAAVGFAVLYLVFVRTHGGQLVDQLAFNGADVGERSVAPVANALLDAVPAVAGFVGLVLTVVITIARRNWGTALVAIGAAGAAALTTQLLKLVFLDRPDLQVDGYADNSFPSGHTTVAAASALAVFLVSSPSTRARVAGWGTLFTILAGLSTLANGWHRPSDAIAALLVVAFWGCLAGAVITLMRPSAVTAAAPGPRTTGRWWIVVPFLVVTTIAFLITYLGARSDQSVVGLIAYIGGAAAIVTAGCALALLATRTFARLP</sequence>
<reference evidence="3 4" key="1">
    <citation type="submission" date="2018-11" db="EMBL/GenBank/DDBJ databases">
        <title>Cryobacterium sp. nov., isolated from rhizosphere soil of lettuce.</title>
        <authorList>
            <person name="Wang Y."/>
        </authorList>
    </citation>
    <scope>NUCLEOTIDE SEQUENCE [LARGE SCALE GENOMIC DNA]</scope>
    <source>
        <strain evidence="3 4">NEAU-85</strain>
    </source>
</reference>
<gene>
    <name evidence="3" type="ORF">EEJ31_04350</name>
</gene>
<evidence type="ECO:0000259" key="2">
    <source>
        <dbReference type="SMART" id="SM00014"/>
    </source>
</evidence>
<keyword evidence="4" id="KW-1185">Reference proteome</keyword>
<dbReference type="Gene3D" id="1.20.144.10">
    <property type="entry name" value="Phosphatidic acid phosphatase type 2/haloperoxidase"/>
    <property type="match status" value="1"/>
</dbReference>